<evidence type="ECO:0000256" key="5">
    <source>
        <dbReference type="ARBA" id="ARBA00023242"/>
    </source>
</evidence>
<reference evidence="9" key="2">
    <citation type="journal article" date="2019" name="Mol. Plant Microbe Interact.">
        <title>Genome sequence resources for four phytopathogenic fungi from the Colletotrichum orbiculare species complex.</title>
        <authorList>
            <person name="Gan P."/>
            <person name="Tsushima A."/>
            <person name="Narusaka M."/>
            <person name="Narusaka Y."/>
            <person name="Takano Y."/>
            <person name="Kubo Y."/>
            <person name="Shirasu K."/>
        </authorList>
    </citation>
    <scope>GENOME REANNOTATION</scope>
    <source>
        <strain evidence="9">104-T / ATCC 96160 / CBS 514.97 / LARS 414 / MAFF 240422</strain>
    </source>
</reference>
<accession>A0A484FAP1</accession>
<dbReference type="GO" id="GO:0005634">
    <property type="term" value="C:nucleus"/>
    <property type="evidence" value="ECO:0007669"/>
    <property type="project" value="UniProtKB-SubCell"/>
</dbReference>
<dbReference type="EMBL" id="AMCV02000044">
    <property type="protein sequence ID" value="TDZ15052.1"/>
    <property type="molecule type" value="Genomic_DNA"/>
</dbReference>
<sequence length="315" mass="35093">MPTYRIEISPNNRAGCTDAVCKKSAAKCLKGSLRFGTWTTIMEHDSWKWKHWGCVSGEQIKHLRDLVESNGKFDYNAFDGYDEMGDHPDLQAKIRAAINNGHVAPEDFNGDPWMNKAGQRGIRGKKPKDWNDGEDGDVPNADNSDNAPPANGKKRLRKGEEEKKKPRKRAKKAAVAAAPADDSNKEKTKTQKRGRKTAVKKEELDEDEEKPVTRPKHGPNKKAAAKKVKNEESDVGESEQSLSSNDDGKPSSRQSVPKDDTSFLATAPNLRSSMEAHIVYWREAIIPGKRAIVSGFCSESIIRKPEEVSLLRFDI</sequence>
<protein>
    <submittedName>
        <fullName evidence="8">PARP-type zinc finger-containing protein</fullName>
    </submittedName>
</protein>
<feature type="domain" description="PARP-type" evidence="7">
    <location>
        <begin position="7"/>
        <end position="99"/>
    </location>
</feature>
<dbReference type="SMART" id="SM01336">
    <property type="entry name" value="zf-PARP"/>
    <property type="match status" value="1"/>
</dbReference>
<evidence type="ECO:0000256" key="2">
    <source>
        <dbReference type="ARBA" id="ARBA00022723"/>
    </source>
</evidence>
<dbReference type="SUPFAM" id="SSF57716">
    <property type="entry name" value="Glucocorticoid receptor-like (DNA-binding domain)"/>
    <property type="match status" value="1"/>
</dbReference>
<feature type="region of interest" description="Disordered" evidence="6">
    <location>
        <begin position="103"/>
        <end position="264"/>
    </location>
</feature>
<dbReference type="GO" id="GO:0008270">
    <property type="term" value="F:zinc ion binding"/>
    <property type="evidence" value="ECO:0007669"/>
    <property type="project" value="UniProtKB-KW"/>
</dbReference>
<reference evidence="9" key="1">
    <citation type="journal article" date="2013" name="New Phytol.">
        <title>Comparative genomic and transcriptomic analyses reveal the hemibiotrophic stage shift of Colletotrichum fungi.</title>
        <authorList>
            <person name="Gan P."/>
            <person name="Ikeda K."/>
            <person name="Irieda H."/>
            <person name="Narusaka M."/>
            <person name="O'Connell R.J."/>
            <person name="Narusaka Y."/>
            <person name="Takano Y."/>
            <person name="Kubo Y."/>
            <person name="Shirasu K."/>
        </authorList>
    </citation>
    <scope>NUCLEOTIDE SEQUENCE [LARGE SCALE GENOMIC DNA]</scope>
    <source>
        <strain evidence="9">104-T / ATCC 96160 / CBS 514.97 / LARS 414 / MAFF 240422</strain>
    </source>
</reference>
<dbReference type="Gene3D" id="3.30.1740.10">
    <property type="entry name" value="Zinc finger, PARP-type"/>
    <property type="match status" value="1"/>
</dbReference>
<dbReference type="GO" id="GO:0003677">
    <property type="term" value="F:DNA binding"/>
    <property type="evidence" value="ECO:0007669"/>
    <property type="project" value="InterPro"/>
</dbReference>
<feature type="compositionally biased region" description="Basic and acidic residues" evidence="6">
    <location>
        <begin position="246"/>
        <end position="261"/>
    </location>
</feature>
<evidence type="ECO:0000256" key="6">
    <source>
        <dbReference type="SAM" id="MobiDB-lite"/>
    </source>
</evidence>
<organism evidence="8 9">
    <name type="scientific">Colletotrichum orbiculare (strain 104-T / ATCC 96160 / CBS 514.97 / LARS 414 / MAFF 240422)</name>
    <name type="common">Cucumber anthracnose fungus</name>
    <name type="synonym">Colletotrichum lagenarium</name>
    <dbReference type="NCBI Taxonomy" id="1213857"/>
    <lineage>
        <taxon>Eukaryota</taxon>
        <taxon>Fungi</taxon>
        <taxon>Dikarya</taxon>
        <taxon>Ascomycota</taxon>
        <taxon>Pezizomycotina</taxon>
        <taxon>Sordariomycetes</taxon>
        <taxon>Hypocreomycetidae</taxon>
        <taxon>Glomerellales</taxon>
        <taxon>Glomerellaceae</taxon>
        <taxon>Colletotrichum</taxon>
        <taxon>Colletotrichum orbiculare species complex</taxon>
    </lineage>
</organism>
<evidence type="ECO:0000259" key="7">
    <source>
        <dbReference type="SMART" id="SM01336"/>
    </source>
</evidence>
<dbReference type="Pfam" id="PF00645">
    <property type="entry name" value="zf-PARP"/>
    <property type="match status" value="1"/>
</dbReference>
<dbReference type="AlphaFoldDB" id="A0A484FAP1"/>
<name>A0A484FAP1_COLOR</name>
<keyword evidence="2" id="KW-0479">Metal-binding</keyword>
<keyword evidence="9" id="KW-1185">Reference proteome</keyword>
<dbReference type="InterPro" id="IPR001510">
    <property type="entry name" value="Znf_PARP"/>
</dbReference>
<proteinExistence type="predicted"/>
<comment type="subcellular location">
    <subcellularLocation>
        <location evidence="1">Nucleus</location>
    </subcellularLocation>
</comment>
<dbReference type="Proteomes" id="UP000014480">
    <property type="component" value="Unassembled WGS sequence"/>
</dbReference>
<dbReference type="OrthoDB" id="429950at2759"/>
<evidence type="ECO:0000256" key="1">
    <source>
        <dbReference type="ARBA" id="ARBA00004123"/>
    </source>
</evidence>
<dbReference type="InterPro" id="IPR036957">
    <property type="entry name" value="Znf_PARP_sf"/>
</dbReference>
<evidence type="ECO:0000256" key="3">
    <source>
        <dbReference type="ARBA" id="ARBA00022771"/>
    </source>
</evidence>
<evidence type="ECO:0000313" key="8">
    <source>
        <dbReference type="EMBL" id="TDZ15052.1"/>
    </source>
</evidence>
<feature type="compositionally biased region" description="Low complexity" evidence="6">
    <location>
        <begin position="138"/>
        <end position="151"/>
    </location>
</feature>
<gene>
    <name evidence="8" type="ORF">Cob_v012030</name>
</gene>
<keyword evidence="5" id="KW-0539">Nucleus</keyword>
<evidence type="ECO:0000313" key="9">
    <source>
        <dbReference type="Proteomes" id="UP000014480"/>
    </source>
</evidence>
<feature type="compositionally biased region" description="Basic residues" evidence="6">
    <location>
        <begin position="213"/>
        <end position="227"/>
    </location>
</feature>
<comment type="caution">
    <text evidence="8">The sequence shown here is derived from an EMBL/GenBank/DDBJ whole genome shotgun (WGS) entry which is preliminary data.</text>
</comment>
<keyword evidence="3" id="KW-0863">Zinc-finger</keyword>
<keyword evidence="4" id="KW-0862">Zinc</keyword>
<evidence type="ECO:0000256" key="4">
    <source>
        <dbReference type="ARBA" id="ARBA00022833"/>
    </source>
</evidence>
<dbReference type="STRING" id="1213857.A0A484FAP1"/>